<dbReference type="GeneID" id="108743123"/>
<evidence type="ECO:0000256" key="2">
    <source>
        <dbReference type="SAM" id="MobiDB-lite"/>
    </source>
</evidence>
<keyword evidence="3" id="KW-1185">Reference proteome</keyword>
<feature type="compositionally biased region" description="Basic residues" evidence="2">
    <location>
        <begin position="1871"/>
        <end position="1890"/>
    </location>
</feature>
<organism evidence="3 4">
    <name type="scientific">Agrilus planipennis</name>
    <name type="common">Emerald ash borer</name>
    <name type="synonym">Agrilus marcopoli</name>
    <dbReference type="NCBI Taxonomy" id="224129"/>
    <lineage>
        <taxon>Eukaryota</taxon>
        <taxon>Metazoa</taxon>
        <taxon>Ecdysozoa</taxon>
        <taxon>Arthropoda</taxon>
        <taxon>Hexapoda</taxon>
        <taxon>Insecta</taxon>
        <taxon>Pterygota</taxon>
        <taxon>Neoptera</taxon>
        <taxon>Endopterygota</taxon>
        <taxon>Coleoptera</taxon>
        <taxon>Polyphaga</taxon>
        <taxon>Elateriformia</taxon>
        <taxon>Buprestoidea</taxon>
        <taxon>Buprestidae</taxon>
        <taxon>Agrilinae</taxon>
        <taxon>Agrilus</taxon>
    </lineage>
</organism>
<feature type="region of interest" description="Disordered" evidence="2">
    <location>
        <begin position="2268"/>
        <end position="2315"/>
    </location>
</feature>
<dbReference type="OrthoDB" id="1903104at2759"/>
<sequence>MEFVTGDERVNSDFPSSSTEDSQDAIKGMQSTFNIQNASTTNSPSKENLIVKIPDSRVSIDSETDFFNEDLNINNVPNEKIVGDVEDIVQDLENLLGEADEFESKISTSENTEKLNDGSVPLPSKFKPANKINLIIDPTCMEMEHKKGSCGITFDKKTKSYSEEIASDSVCISENAEIIHSSGDVSLAVENTDKFSICLNAAKEKDEIERKENIAELKSKIKFPECASQNTDETGIDTIKMDENITTDNDDKQFYKEAREVYFEGEIRQESEVVQDKNLDDDSVIFTSNNKILSVDNKAVETPEVTSNENNTGDTTDDIADDNIITTEQRQSSTKLETQTVSSKINEDVGYIRNRITNEGNSLNDNDSYLSVKTTAPDETIQKDSRNTRESFIVINTTDQPPKTENMDCYVTTAVNDSHTDEGMSSEAKPTVHIKETTEMTLNESENSVNINDMDDINPCKIQENNVMEVIPRSSSSNNLNAIEIRHSSLRSCTVFGTDIIEADEQNREHKNDVNIQRRSEKEINDRKTDLAIADKNLESENEIKSVCFDNMIKDIIIDPLTSNSSQENASCKVDGVSTVISEFRNESLKSQSSQMLANEPYQCASTDQNWNGEDKNESLDETEILAEQSEVTQLQQFSSKVNSEEKVGTEAPLQPKNNDYSHKYEKDDYSLINDDDVFQKTTESQLNVKSALRDDEREKLDQEDNTVDITKNIFITSDVATQENINAVGQSPLHCIVETSSFPSVSNKPILNECSDIRDEKLIAIEKEIELKNVSVLETQNECFPPQLEDDIVSSDCNVSRSEIFTPKQLNHSVNQKNNDPVDVSNNQDHSEVSAIQLEQNENRLPDENDVHLNKTELNSSGFEKTDIQPNEGDLFTEHKLVIDLPLDQTKIIKPVINEAQKSERKSISYSKEIKKIFESEDATQSAVASILSETVAISDSNEIQTSNANISQLSSDTNNTTDKSTSPEVIITENNETNIIETVQFFAFEVEKPIEIGIKKAKELNEVVSSSEILAFSDTHNKEGSYSKSVQTLSHSDEVLKQPLQVDITEHTDCSEKSEEQISTSVDGECEAKNSLKITITKNKFDNMHSILKIYDPKDAHLTHEQNINEEVTLKQNEYARGESIVPKITIKPIPSTEGDFGPKYEITSKSDTDDSSNKHFTVETVEGQSSPKLRIKSVYTDVTTSTLDVCKKNKFSEREILVPRKITLTMKSKIEDIALSSKLTKYSKTGEEVAASHSPKITIKPIKLPEETREELSRSQSPKIIFKSLSKLQEQNSKTTETHGRQSPRITIKPVIKPDDSESSKELKTCPKITIKPISKPENEISDELQSRKLSLKSSQEMNRYDEQMYTTPRITIKPIKCDKDIECHNVMNSNVHTPRITIKPIVKPDHSGKAFNKYSEDANKEERRHSPRLVNKLLTKNDEEFKCDFLLPAEEIEVKKGPKLTIKPVVKPQTLLENVDQIGDSSRHIKYVVDSLEEFKEKRNTSESSNIPTVTIKPINKPDTKETQYHSASSSNLIEENIVIPKITIKPVVKQESHIEEKNTPKIIIKPLIKPSEIQSVTSTASGAAQSEIVSFVNKSNIGEVIPDIKRIKLDLSSRGESHESPTTESSITSQLNSSKITESKNYRKNVGEVELIDFEDQIKQERIVLKINKGTISSPSRSSSDKIEKLTRLKTKLAKDSIKRGYSEHINYETKKQKIEMGDVTISLIDSEDSHDSSDNVSKIGAKPNELDRDYKDSVEIIPLDAIKKKIERVDDVVVVVDPLEDIPVFEITPETAAVMKQATHLLKPGISVSNISTTTTPLSPIQTQTPRKRGRPRKVPLEVREEFKDPPKEEQESVQIFEQKTSSRPKRSCRGQSVRNTLGIKPRKPRGGGNRGRGRGRRGGKQGIVMKLTMDALSFEEKEEEPQIPPEQIEEAIVSDDVITNENNECKVSSECEVFASAIPACSTNEISSLSETFPASPVNTIQPAPPPLLEPPKSELYEEETRMSADSSRAHTPAKQTISTPLEAAIEESQSSIQSTATTESEKNQKSRKVPKQEVHLEPEGEIISADKLAEYCWGGGGPFMLQEQVAQFLGIKSFKRKYPGIQRRPVDMQERDFIRESGLASEAMCDMGLTAVKSEDILDIMYADFQPKYEEYCKHQRDRHAKDISNKQKALNLAASQEKNKLDIVEQAIHSTSTWNANFNKSRREQRKGCMDLQTFTIHFPKGKFKEVHKLPVEHYPVALVPGQFCDYYRTYSPSELSNLPLNTCTYKTSEDFLNETEDSQSEVSGSDSGSSSSDSESSDSSSGVEDCKMCRRTSSSRKLLTQ</sequence>
<dbReference type="InParanoid" id="A0A7F5RGF3"/>
<keyword evidence="1" id="KW-0175">Coiled coil</keyword>
<dbReference type="Proteomes" id="UP000192223">
    <property type="component" value="Unplaced"/>
</dbReference>
<evidence type="ECO:0000313" key="4">
    <source>
        <dbReference type="RefSeq" id="XP_025835071.1"/>
    </source>
</evidence>
<feature type="compositionally biased region" description="Low complexity" evidence="2">
    <location>
        <begin position="2274"/>
        <end position="2297"/>
    </location>
</feature>
<dbReference type="RefSeq" id="XP_025835071.1">
    <property type="nucleotide sequence ID" value="XM_025979286.1"/>
</dbReference>
<feature type="compositionally biased region" description="Polar residues" evidence="2">
    <location>
        <begin position="2019"/>
        <end position="2030"/>
    </location>
</feature>
<gene>
    <name evidence="4" type="primary">LOC108743123</name>
</gene>
<feature type="compositionally biased region" description="Polar residues" evidence="2">
    <location>
        <begin position="1843"/>
        <end position="1852"/>
    </location>
</feature>
<feature type="region of interest" description="Disordered" evidence="2">
    <location>
        <begin position="1799"/>
        <end position="1893"/>
    </location>
</feature>
<feature type="region of interest" description="Disordered" evidence="2">
    <location>
        <begin position="1274"/>
        <end position="1311"/>
    </location>
</feature>
<dbReference type="CTD" id="32965"/>
<feature type="region of interest" description="Disordered" evidence="2">
    <location>
        <begin position="1988"/>
        <end position="2007"/>
    </location>
</feature>
<evidence type="ECO:0000313" key="3">
    <source>
        <dbReference type="Proteomes" id="UP000192223"/>
    </source>
</evidence>
<feature type="compositionally biased region" description="Basic and acidic residues" evidence="2">
    <location>
        <begin position="1601"/>
        <end position="1610"/>
    </location>
</feature>
<feature type="coiled-coil region" evidence="1">
    <location>
        <begin position="85"/>
        <end position="112"/>
    </location>
</feature>
<proteinExistence type="predicted"/>
<accession>A0A7F5RGF3</accession>
<feature type="compositionally biased region" description="Basic and acidic residues" evidence="2">
    <location>
        <begin position="2031"/>
        <end position="2049"/>
    </location>
</feature>
<feature type="compositionally biased region" description="Polar residues" evidence="2">
    <location>
        <begin position="1611"/>
        <end position="1625"/>
    </location>
</feature>
<evidence type="ECO:0000256" key="1">
    <source>
        <dbReference type="SAM" id="Coils"/>
    </source>
</evidence>
<feature type="region of interest" description="Disordered" evidence="2">
    <location>
        <begin position="637"/>
        <end position="663"/>
    </location>
</feature>
<feature type="compositionally biased region" description="Basic and acidic residues" evidence="2">
    <location>
        <begin position="1299"/>
        <end position="1311"/>
    </location>
</feature>
<reference evidence="4" key="1">
    <citation type="submission" date="2025-08" db="UniProtKB">
        <authorList>
            <consortium name="RefSeq"/>
        </authorList>
    </citation>
    <scope>IDENTIFICATION</scope>
    <source>
        <tissue evidence="4">Entire body</tissue>
    </source>
</reference>
<dbReference type="CDD" id="cd21085">
    <property type="entry name" value="WH_NTD_PHF10"/>
    <property type="match status" value="1"/>
</dbReference>
<feature type="region of interest" description="Disordered" evidence="2">
    <location>
        <begin position="2018"/>
        <end position="2049"/>
    </location>
</feature>
<feature type="region of interest" description="Disordered" evidence="2">
    <location>
        <begin position="1601"/>
        <end position="1625"/>
    </location>
</feature>
<feature type="compositionally biased region" description="Basic and acidic residues" evidence="2">
    <location>
        <begin position="1825"/>
        <end position="1841"/>
    </location>
</feature>
<name>A0A7F5RGF3_AGRPL</name>
<protein>
    <submittedName>
        <fullName evidence="4">Uncharacterized protein PFB0145c isoform X1</fullName>
    </submittedName>
</protein>
<feature type="compositionally biased region" description="Basic and acidic residues" evidence="2">
    <location>
        <begin position="1"/>
        <end position="11"/>
    </location>
</feature>
<feature type="compositionally biased region" description="Polar residues" evidence="2">
    <location>
        <begin position="1799"/>
        <end position="1815"/>
    </location>
</feature>
<feature type="region of interest" description="Disordered" evidence="2">
    <location>
        <begin position="1"/>
        <end position="31"/>
    </location>
</feature>